<evidence type="ECO:0000313" key="1">
    <source>
        <dbReference type="EMBL" id="CAI3552982.1"/>
    </source>
</evidence>
<dbReference type="RefSeq" id="WP_230139629.1">
    <property type="nucleotide sequence ID" value="NZ_CAKJVF010000003.1"/>
</dbReference>
<accession>A0AAD1YDL4</accession>
<sequence length="115" mass="13104">MGTIRHNAIVCTSDFEEIINLVHKKAFEIFEGKVTNVVGGCTNGYSSFLVVPDGSKEDWDTSDEWDNKRDEFIEWINGYIFTDGEFKNEELNIYLDYVELSFGGDYEGANIIRAS</sequence>
<proteinExistence type="predicted"/>
<dbReference type="Proteomes" id="UP001189143">
    <property type="component" value="Unassembled WGS sequence"/>
</dbReference>
<comment type="caution">
    <text evidence="1">The sequence shown here is derived from an EMBL/GenBank/DDBJ whole genome shotgun (WGS) entry which is preliminary data.</text>
</comment>
<organism evidence="1 2">
    <name type="scientific">Clostridium neonatale</name>
    <dbReference type="NCBI Taxonomy" id="137838"/>
    <lineage>
        <taxon>Bacteria</taxon>
        <taxon>Bacillati</taxon>
        <taxon>Bacillota</taxon>
        <taxon>Clostridia</taxon>
        <taxon>Eubacteriales</taxon>
        <taxon>Clostridiaceae</taxon>
        <taxon>Clostridium</taxon>
    </lineage>
</organism>
<dbReference type="EMBL" id="CAMTCP010000107">
    <property type="protein sequence ID" value="CAI3552982.1"/>
    <property type="molecule type" value="Genomic_DNA"/>
</dbReference>
<reference evidence="1" key="1">
    <citation type="submission" date="2022-10" db="EMBL/GenBank/DDBJ databases">
        <authorList>
            <person name="Aires J."/>
            <person name="Mesa V."/>
        </authorList>
    </citation>
    <scope>NUCLEOTIDE SEQUENCE</scope>
    <source>
        <strain evidence="1">Clostridium neonatale JD116</strain>
    </source>
</reference>
<protein>
    <submittedName>
        <fullName evidence="1">Uncharacterized protein</fullName>
    </submittedName>
</protein>
<evidence type="ECO:0000313" key="2">
    <source>
        <dbReference type="Proteomes" id="UP001189143"/>
    </source>
</evidence>
<gene>
    <name evidence="1" type="ORF">CNEO2_1970003</name>
</gene>
<name>A0AAD1YDL4_9CLOT</name>
<dbReference type="AlphaFoldDB" id="A0AAD1YDL4"/>